<dbReference type="STRING" id="545619.SAMN04489860_1762"/>
<reference evidence="5" key="1">
    <citation type="submission" date="2016-10" db="EMBL/GenBank/DDBJ databases">
        <authorList>
            <person name="Varghese N."/>
            <person name="Submissions S."/>
        </authorList>
    </citation>
    <scope>NUCLEOTIDE SEQUENCE [LARGE SCALE GENOMIC DNA]</scope>
    <source>
        <strain evidence="5">DSM 22126</strain>
    </source>
</reference>
<evidence type="ECO:0000259" key="3">
    <source>
        <dbReference type="PROSITE" id="PS51186"/>
    </source>
</evidence>
<dbReference type="Gene3D" id="3.40.630.30">
    <property type="match status" value="1"/>
</dbReference>
<dbReference type="RefSeq" id="WP_083372272.1">
    <property type="nucleotide sequence ID" value="NZ_LT629776.1"/>
</dbReference>
<dbReference type="AlphaFoldDB" id="A0A1H1SZB6"/>
<dbReference type="PROSITE" id="PS51186">
    <property type="entry name" value="GNAT"/>
    <property type="match status" value="1"/>
</dbReference>
<sequence>MSEHAESATTVVDVDAGIEHVDAVVAVMHAAFAEYSDRGEPSGALLETPGSLREEMEGGVRVALVRLDGEVVATVKHRPSGDGTLTFGRLAIVPGARGRGLASALLEALRTTARDTGLSGLSCSVRAAEPRNVAIYEHLGMAVVGRGAQRSLTGAVIPVVLMRDP</sequence>
<gene>
    <name evidence="4" type="ORF">SAMN04489860_1762</name>
</gene>
<evidence type="ECO:0000256" key="2">
    <source>
        <dbReference type="ARBA" id="ARBA00023315"/>
    </source>
</evidence>
<dbReference type="OrthoDB" id="273614at2"/>
<dbReference type="PANTHER" id="PTHR43877">
    <property type="entry name" value="AMINOALKYLPHOSPHONATE N-ACETYLTRANSFERASE-RELATED-RELATED"/>
    <property type="match status" value="1"/>
</dbReference>
<dbReference type="Pfam" id="PF00583">
    <property type="entry name" value="Acetyltransf_1"/>
    <property type="match status" value="1"/>
</dbReference>
<dbReference type="CDD" id="cd04301">
    <property type="entry name" value="NAT_SF"/>
    <property type="match status" value="1"/>
</dbReference>
<keyword evidence="2" id="KW-0012">Acyltransferase</keyword>
<keyword evidence="5" id="KW-1185">Reference proteome</keyword>
<name>A0A1H1SZB6_9CELL</name>
<keyword evidence="1 4" id="KW-0808">Transferase</keyword>
<dbReference type="GO" id="GO:0016747">
    <property type="term" value="F:acyltransferase activity, transferring groups other than amino-acyl groups"/>
    <property type="evidence" value="ECO:0007669"/>
    <property type="project" value="InterPro"/>
</dbReference>
<dbReference type="Proteomes" id="UP000185663">
    <property type="component" value="Chromosome I"/>
</dbReference>
<evidence type="ECO:0000313" key="5">
    <source>
        <dbReference type="Proteomes" id="UP000185663"/>
    </source>
</evidence>
<dbReference type="EMBL" id="LT629776">
    <property type="protein sequence ID" value="SDS53387.1"/>
    <property type="molecule type" value="Genomic_DNA"/>
</dbReference>
<dbReference type="SUPFAM" id="SSF55729">
    <property type="entry name" value="Acyl-CoA N-acyltransferases (Nat)"/>
    <property type="match status" value="1"/>
</dbReference>
<accession>A0A1H1SZB6</accession>
<evidence type="ECO:0000313" key="4">
    <source>
        <dbReference type="EMBL" id="SDS53387.1"/>
    </source>
</evidence>
<dbReference type="InterPro" id="IPR000182">
    <property type="entry name" value="GNAT_dom"/>
</dbReference>
<organism evidence="4 5">
    <name type="scientific">Paraoerskovia marina</name>
    <dbReference type="NCBI Taxonomy" id="545619"/>
    <lineage>
        <taxon>Bacteria</taxon>
        <taxon>Bacillati</taxon>
        <taxon>Actinomycetota</taxon>
        <taxon>Actinomycetes</taxon>
        <taxon>Micrococcales</taxon>
        <taxon>Cellulomonadaceae</taxon>
        <taxon>Paraoerskovia</taxon>
    </lineage>
</organism>
<dbReference type="InterPro" id="IPR050832">
    <property type="entry name" value="Bact_Acetyltransf"/>
</dbReference>
<dbReference type="eggNOG" id="COG0456">
    <property type="taxonomic scope" value="Bacteria"/>
</dbReference>
<proteinExistence type="predicted"/>
<feature type="domain" description="N-acetyltransferase" evidence="3">
    <location>
        <begin position="9"/>
        <end position="165"/>
    </location>
</feature>
<dbReference type="InterPro" id="IPR016181">
    <property type="entry name" value="Acyl_CoA_acyltransferase"/>
</dbReference>
<protein>
    <submittedName>
        <fullName evidence="4">Acetyltransferase (GNAT) family protein</fullName>
    </submittedName>
</protein>
<evidence type="ECO:0000256" key="1">
    <source>
        <dbReference type="ARBA" id="ARBA00022679"/>
    </source>
</evidence>